<evidence type="ECO:0000256" key="6">
    <source>
        <dbReference type="ARBA" id="ARBA00022777"/>
    </source>
</evidence>
<evidence type="ECO:0000256" key="1">
    <source>
        <dbReference type="ARBA" id="ARBA00000085"/>
    </source>
</evidence>
<dbReference type="Gene3D" id="3.30.565.10">
    <property type="entry name" value="Histidine kinase-like ATPase, C-terminal domain"/>
    <property type="match status" value="1"/>
</dbReference>
<feature type="transmembrane region" description="Helical" evidence="9">
    <location>
        <begin position="90"/>
        <end position="114"/>
    </location>
</feature>
<dbReference type="GO" id="GO:0005524">
    <property type="term" value="F:ATP binding"/>
    <property type="evidence" value="ECO:0007669"/>
    <property type="project" value="UniProtKB-KW"/>
</dbReference>
<evidence type="ECO:0000256" key="9">
    <source>
        <dbReference type="SAM" id="Phobius"/>
    </source>
</evidence>
<dbReference type="InterPro" id="IPR011712">
    <property type="entry name" value="Sig_transdc_His_kin_sub3_dim/P"/>
</dbReference>
<reference evidence="11 12" key="1">
    <citation type="submission" date="2019-03" db="EMBL/GenBank/DDBJ databases">
        <title>Genomic Encyclopedia of Type Strains, Phase IV (KMG-IV): sequencing the most valuable type-strain genomes for metagenomic binning, comparative biology and taxonomic classification.</title>
        <authorList>
            <person name="Goeker M."/>
        </authorList>
    </citation>
    <scope>NUCLEOTIDE SEQUENCE [LARGE SCALE GENOMIC DNA]</scope>
    <source>
        <strain evidence="11 12">DSM 28867</strain>
    </source>
</reference>
<dbReference type="AlphaFoldDB" id="A0A4R8A3G6"/>
<feature type="transmembrane region" description="Helical" evidence="9">
    <location>
        <begin position="175"/>
        <end position="198"/>
    </location>
</feature>
<evidence type="ECO:0000256" key="7">
    <source>
        <dbReference type="ARBA" id="ARBA00022840"/>
    </source>
</evidence>
<name>A0A4R8A3G6_9FIRM</name>
<dbReference type="PANTHER" id="PTHR24421">
    <property type="entry name" value="NITRATE/NITRITE SENSOR PROTEIN NARX-RELATED"/>
    <property type="match status" value="1"/>
</dbReference>
<keyword evidence="9" id="KW-0472">Membrane</keyword>
<evidence type="ECO:0000313" key="12">
    <source>
        <dbReference type="Proteomes" id="UP000294743"/>
    </source>
</evidence>
<dbReference type="SUPFAM" id="SSF55874">
    <property type="entry name" value="ATPase domain of HSP90 chaperone/DNA topoisomerase II/histidine kinase"/>
    <property type="match status" value="1"/>
</dbReference>
<comment type="caution">
    <text evidence="11">The sequence shown here is derived from an EMBL/GenBank/DDBJ whole genome shotgun (WGS) entry which is preliminary data.</text>
</comment>
<keyword evidence="7" id="KW-0067">ATP-binding</keyword>
<dbReference type="InterPro" id="IPR036890">
    <property type="entry name" value="HATPase_C_sf"/>
</dbReference>
<dbReference type="Pfam" id="PF07730">
    <property type="entry name" value="HisKA_3"/>
    <property type="match status" value="1"/>
</dbReference>
<keyword evidence="9" id="KW-0812">Transmembrane</keyword>
<keyword evidence="9" id="KW-1133">Transmembrane helix</keyword>
<dbReference type="Gene3D" id="1.20.5.1930">
    <property type="match status" value="1"/>
</dbReference>
<dbReference type="SMART" id="SM00387">
    <property type="entry name" value="HATPase_c"/>
    <property type="match status" value="1"/>
</dbReference>
<evidence type="ECO:0000256" key="3">
    <source>
        <dbReference type="ARBA" id="ARBA00022553"/>
    </source>
</evidence>
<feature type="transmembrane region" description="Helical" evidence="9">
    <location>
        <begin position="134"/>
        <end position="154"/>
    </location>
</feature>
<feature type="transmembrane region" description="Helical" evidence="9">
    <location>
        <begin position="12"/>
        <end position="39"/>
    </location>
</feature>
<evidence type="ECO:0000256" key="2">
    <source>
        <dbReference type="ARBA" id="ARBA00012438"/>
    </source>
</evidence>
<gene>
    <name evidence="11" type="ORF">EDD63_10660</name>
</gene>
<evidence type="ECO:0000256" key="5">
    <source>
        <dbReference type="ARBA" id="ARBA00022741"/>
    </source>
</evidence>
<dbReference type="InterPro" id="IPR050482">
    <property type="entry name" value="Sensor_HK_TwoCompSys"/>
</dbReference>
<organism evidence="11 12">
    <name type="scientific">Breznakia blatticola</name>
    <dbReference type="NCBI Taxonomy" id="1754012"/>
    <lineage>
        <taxon>Bacteria</taxon>
        <taxon>Bacillati</taxon>
        <taxon>Bacillota</taxon>
        <taxon>Erysipelotrichia</taxon>
        <taxon>Erysipelotrichales</taxon>
        <taxon>Erysipelotrichaceae</taxon>
        <taxon>Breznakia</taxon>
    </lineage>
</organism>
<dbReference type="GO" id="GO:0016020">
    <property type="term" value="C:membrane"/>
    <property type="evidence" value="ECO:0007669"/>
    <property type="project" value="InterPro"/>
</dbReference>
<evidence type="ECO:0000259" key="10">
    <source>
        <dbReference type="SMART" id="SM00387"/>
    </source>
</evidence>
<dbReference type="PANTHER" id="PTHR24421:SF10">
    <property type="entry name" value="NITRATE_NITRITE SENSOR PROTEIN NARQ"/>
    <property type="match status" value="1"/>
</dbReference>
<keyword evidence="6 11" id="KW-0418">Kinase</keyword>
<keyword evidence="12" id="KW-1185">Reference proteome</keyword>
<evidence type="ECO:0000313" key="11">
    <source>
        <dbReference type="EMBL" id="TDW25119.1"/>
    </source>
</evidence>
<keyword evidence="3" id="KW-0597">Phosphoprotein</keyword>
<dbReference type="InterPro" id="IPR003594">
    <property type="entry name" value="HATPase_dom"/>
</dbReference>
<proteinExistence type="predicted"/>
<accession>A0A4R8A3G6</accession>
<keyword evidence="8" id="KW-0902">Two-component regulatory system</keyword>
<evidence type="ECO:0000256" key="8">
    <source>
        <dbReference type="ARBA" id="ARBA00023012"/>
    </source>
</evidence>
<evidence type="ECO:0000256" key="4">
    <source>
        <dbReference type="ARBA" id="ARBA00022679"/>
    </source>
</evidence>
<keyword evidence="5" id="KW-0547">Nucleotide-binding</keyword>
<dbReference type="OrthoDB" id="9760839at2"/>
<dbReference type="EC" id="2.7.13.3" evidence="2"/>
<feature type="transmembrane region" description="Helical" evidence="9">
    <location>
        <begin position="59"/>
        <end position="78"/>
    </location>
</feature>
<dbReference type="GO" id="GO:0046983">
    <property type="term" value="F:protein dimerization activity"/>
    <property type="evidence" value="ECO:0007669"/>
    <property type="project" value="InterPro"/>
</dbReference>
<dbReference type="RefSeq" id="WP_134168388.1">
    <property type="nucleotide sequence ID" value="NZ_SODD01000006.1"/>
</dbReference>
<dbReference type="CDD" id="cd16917">
    <property type="entry name" value="HATPase_UhpB-NarQ-NarX-like"/>
    <property type="match status" value="1"/>
</dbReference>
<comment type="catalytic activity">
    <reaction evidence="1">
        <text>ATP + protein L-histidine = ADP + protein N-phospho-L-histidine.</text>
        <dbReference type="EC" id="2.7.13.3"/>
    </reaction>
</comment>
<dbReference type="Pfam" id="PF02518">
    <property type="entry name" value="HATPase_c"/>
    <property type="match status" value="1"/>
</dbReference>
<dbReference type="GO" id="GO:0000155">
    <property type="term" value="F:phosphorelay sensor kinase activity"/>
    <property type="evidence" value="ECO:0007669"/>
    <property type="project" value="InterPro"/>
</dbReference>
<feature type="domain" description="Histidine kinase/HSP90-like ATPase" evidence="10">
    <location>
        <begin position="341"/>
        <end position="429"/>
    </location>
</feature>
<protein>
    <recommendedName>
        <fullName evidence="2">histidine kinase</fullName>
        <ecNumber evidence="2">2.7.13.3</ecNumber>
    </recommendedName>
</protein>
<dbReference type="Proteomes" id="UP000294743">
    <property type="component" value="Unassembled WGS sequence"/>
</dbReference>
<keyword evidence="4" id="KW-0808">Transferase</keyword>
<dbReference type="EMBL" id="SODD01000006">
    <property type="protein sequence ID" value="TDW25119.1"/>
    <property type="molecule type" value="Genomic_DNA"/>
</dbReference>
<sequence>MKRNYFTSLSTIRNIMTILNFIIVLFYASTYLLGTKYIVDNQMAREFLDRITYIPKNPVFLYFGSLLLYFVLIGFMYTRTYHKKQKKNHALYNIALVGVSFSLIYMLNMGYNGILFLVFCDSIYHMKDKFSRGLLVSLIIIFLFTNYDISSVFLKMSSPSAYFAIYEANVRSVLMILKNVMETFNLLLFISFIIVYIANQIQENERIAHELDMIHQVNRELTNYSLAIEKVGENNERKRLAREIHDTLGHALTGIAAGIDACIAMIDINTEQTKKQLHIVSKVVRQGIGDVRNSLNKLRPGALEHQNLKGAIEQMIEEVTGVSHLQVDLHYNLENIDFEKAKEDVLFRIIQESITNAMRHGGATKIDIHLYQKENFVYMEMQDNGVGCKEIKYGFGLRQMMERVVIIGGEIHFDGANGFLTIVKIPIQKGEHYD</sequence>